<dbReference type="GeneID" id="19334316"/>
<organism evidence="1 2">
    <name type="scientific">Pseudocercospora fijiensis (strain CIRAD86)</name>
    <name type="common">Black leaf streak disease fungus</name>
    <name type="synonym">Mycosphaerella fijiensis</name>
    <dbReference type="NCBI Taxonomy" id="383855"/>
    <lineage>
        <taxon>Eukaryota</taxon>
        <taxon>Fungi</taxon>
        <taxon>Dikarya</taxon>
        <taxon>Ascomycota</taxon>
        <taxon>Pezizomycotina</taxon>
        <taxon>Dothideomycetes</taxon>
        <taxon>Dothideomycetidae</taxon>
        <taxon>Mycosphaerellales</taxon>
        <taxon>Mycosphaerellaceae</taxon>
        <taxon>Pseudocercospora</taxon>
    </lineage>
</organism>
<dbReference type="VEuPathDB" id="FungiDB:MYCFIDRAFT_180150"/>
<dbReference type="RefSeq" id="XP_007932281.1">
    <property type="nucleotide sequence ID" value="XM_007934090.1"/>
</dbReference>
<accession>M2ZYF6</accession>
<dbReference type="EMBL" id="KB446568">
    <property type="protein sequence ID" value="EME77146.1"/>
    <property type="molecule type" value="Genomic_DNA"/>
</dbReference>
<name>M2ZYF6_PSEFD</name>
<reference evidence="1 2" key="1">
    <citation type="journal article" date="2012" name="PLoS Pathog.">
        <title>Diverse lifestyles and strategies of plant pathogenesis encoded in the genomes of eighteen Dothideomycetes fungi.</title>
        <authorList>
            <person name="Ohm R.A."/>
            <person name="Feau N."/>
            <person name="Henrissat B."/>
            <person name="Schoch C.L."/>
            <person name="Horwitz B.A."/>
            <person name="Barry K.W."/>
            <person name="Condon B.J."/>
            <person name="Copeland A.C."/>
            <person name="Dhillon B."/>
            <person name="Glaser F."/>
            <person name="Hesse C.N."/>
            <person name="Kosti I."/>
            <person name="LaButti K."/>
            <person name="Lindquist E.A."/>
            <person name="Lucas S."/>
            <person name="Salamov A.A."/>
            <person name="Bradshaw R.E."/>
            <person name="Ciuffetti L."/>
            <person name="Hamelin R.C."/>
            <person name="Kema G.H.J."/>
            <person name="Lawrence C."/>
            <person name="Scott J.A."/>
            <person name="Spatafora J.W."/>
            <person name="Turgeon B.G."/>
            <person name="de Wit P.J.G.M."/>
            <person name="Zhong S."/>
            <person name="Goodwin S.B."/>
            <person name="Grigoriev I.V."/>
        </authorList>
    </citation>
    <scope>NUCLEOTIDE SEQUENCE [LARGE SCALE GENOMIC DNA]</scope>
    <source>
        <strain evidence="1 2">CIRAD86</strain>
    </source>
</reference>
<evidence type="ECO:0000313" key="2">
    <source>
        <dbReference type="Proteomes" id="UP000016932"/>
    </source>
</evidence>
<dbReference type="Proteomes" id="UP000016932">
    <property type="component" value="Unassembled WGS sequence"/>
</dbReference>
<gene>
    <name evidence="1" type="ORF">MYCFIDRAFT_180150</name>
</gene>
<sequence length="430" mass="48719">MNHIYRFPHIEAYTVENLSGVLYCSTSSSEDVLWSLLWSNTDASLFTSLLLLPSWWCPIDKPSSYANLAAPPKEFARKARETRQRMQSEESHKATTPSASLLPRLQSYWLVLSGSCLPLVATKHSVPSVSGHPASAYLGFDLEPWVMPQTASTISCLRMVGLQIIPVLLLAAAACEDNYSIHTMPSIFARIRPWIGPQITNIVNSTRDLPHDDYYGQPTRSAKESGGKLCYARFAWQRRKRQTSHLDAIGTKRLHLLVDGTSCDGRHTFTGLRLVGTPARKNEHEQRLLGGFLSLVCQHATLEHSSGSQRWVEYGIWVDFRCQFDTALMDMKEASEASICKTKSFLIADLRQSRTFKPSLFHELDHICFPWPLSFKMSTTIQQDYRPFFDFWTGEDAGTHHSYLAFSRRKASSQLNDLETSHLKQECQPL</sequence>
<dbReference type="HOGENOM" id="CLU_637981_0_0_1"/>
<protein>
    <submittedName>
        <fullName evidence="1">Uncharacterized protein</fullName>
    </submittedName>
</protein>
<dbReference type="AlphaFoldDB" id="M2ZYF6"/>
<evidence type="ECO:0000313" key="1">
    <source>
        <dbReference type="EMBL" id="EME77146.1"/>
    </source>
</evidence>
<dbReference type="KEGG" id="pfj:MYCFIDRAFT_180150"/>
<keyword evidence="2" id="KW-1185">Reference proteome</keyword>
<proteinExistence type="predicted"/>